<dbReference type="Proteomes" id="UP001172101">
    <property type="component" value="Unassembled WGS sequence"/>
</dbReference>
<feature type="compositionally biased region" description="Basic and acidic residues" evidence="1">
    <location>
        <begin position="25"/>
        <end position="54"/>
    </location>
</feature>
<reference evidence="2" key="1">
    <citation type="submission" date="2023-06" db="EMBL/GenBank/DDBJ databases">
        <title>Genome-scale phylogeny and comparative genomics of the fungal order Sordariales.</title>
        <authorList>
            <consortium name="Lawrence Berkeley National Laboratory"/>
            <person name="Hensen N."/>
            <person name="Bonometti L."/>
            <person name="Westerberg I."/>
            <person name="Brannstrom I.O."/>
            <person name="Guillou S."/>
            <person name="Cros-Aarteil S."/>
            <person name="Calhoun S."/>
            <person name="Haridas S."/>
            <person name="Kuo A."/>
            <person name="Mondo S."/>
            <person name="Pangilinan J."/>
            <person name="Riley R."/>
            <person name="LaButti K."/>
            <person name="Andreopoulos B."/>
            <person name="Lipzen A."/>
            <person name="Chen C."/>
            <person name="Yanf M."/>
            <person name="Daum C."/>
            <person name="Ng V."/>
            <person name="Clum A."/>
            <person name="Steindorff A."/>
            <person name="Ohm R."/>
            <person name="Martin F."/>
            <person name="Silar P."/>
            <person name="Natvig D."/>
            <person name="Lalanne C."/>
            <person name="Gautier V."/>
            <person name="Ament-velasquez S.L."/>
            <person name="Kruys A."/>
            <person name="Hutchinson M.I."/>
            <person name="Powell A.J."/>
            <person name="Barry K."/>
            <person name="Miller A.N."/>
            <person name="Grigoriev I.V."/>
            <person name="Debuchy R."/>
            <person name="Gladieux P."/>
            <person name="Thoren M.H."/>
            <person name="Johannesson H."/>
        </authorList>
    </citation>
    <scope>NUCLEOTIDE SEQUENCE</scope>
    <source>
        <strain evidence="2">SMH2392-1A</strain>
    </source>
</reference>
<sequence length="151" mass="17422">MIKKRVRRPGQRPTSGLPAQPTRRFANDVESQRERDKENEESIRQRPLSDRRSISKKTELSRYNSWIECTSSAQFDPKEVILDLCRDPASKERAVLQVKKFLQYCVQKSEAERPSLGPTETEFSLTITSARTVFEKLKSVVGYAESHILHV</sequence>
<evidence type="ECO:0000256" key="1">
    <source>
        <dbReference type="SAM" id="MobiDB-lite"/>
    </source>
</evidence>
<dbReference type="GeneID" id="85316983"/>
<proteinExistence type="predicted"/>
<keyword evidence="3" id="KW-1185">Reference proteome</keyword>
<feature type="compositionally biased region" description="Basic residues" evidence="1">
    <location>
        <begin position="1"/>
        <end position="10"/>
    </location>
</feature>
<name>A0AA40DZY3_9PEZI</name>
<dbReference type="RefSeq" id="XP_060297849.1">
    <property type="nucleotide sequence ID" value="XM_060433713.1"/>
</dbReference>
<evidence type="ECO:0000313" key="3">
    <source>
        <dbReference type="Proteomes" id="UP001172101"/>
    </source>
</evidence>
<evidence type="ECO:0000313" key="2">
    <source>
        <dbReference type="EMBL" id="KAK0721925.1"/>
    </source>
</evidence>
<protein>
    <submittedName>
        <fullName evidence="2">Uncharacterized protein</fullName>
    </submittedName>
</protein>
<organism evidence="2 3">
    <name type="scientific">Lasiosphaeria miniovina</name>
    <dbReference type="NCBI Taxonomy" id="1954250"/>
    <lineage>
        <taxon>Eukaryota</taxon>
        <taxon>Fungi</taxon>
        <taxon>Dikarya</taxon>
        <taxon>Ascomycota</taxon>
        <taxon>Pezizomycotina</taxon>
        <taxon>Sordariomycetes</taxon>
        <taxon>Sordariomycetidae</taxon>
        <taxon>Sordariales</taxon>
        <taxon>Lasiosphaeriaceae</taxon>
        <taxon>Lasiosphaeria</taxon>
    </lineage>
</organism>
<feature type="region of interest" description="Disordered" evidence="1">
    <location>
        <begin position="1"/>
        <end position="54"/>
    </location>
</feature>
<accession>A0AA40DZY3</accession>
<comment type="caution">
    <text evidence="2">The sequence shown here is derived from an EMBL/GenBank/DDBJ whole genome shotgun (WGS) entry which is preliminary data.</text>
</comment>
<gene>
    <name evidence="2" type="ORF">B0T26DRAFT_196098</name>
</gene>
<dbReference type="EMBL" id="JAUIRO010000003">
    <property type="protein sequence ID" value="KAK0721925.1"/>
    <property type="molecule type" value="Genomic_DNA"/>
</dbReference>
<dbReference type="AlphaFoldDB" id="A0AA40DZY3"/>